<dbReference type="GO" id="GO:0016746">
    <property type="term" value="F:acyltransferase activity"/>
    <property type="evidence" value="ECO:0007669"/>
    <property type="project" value="UniProtKB-KW"/>
</dbReference>
<feature type="region of interest" description="Disordered" evidence="6">
    <location>
        <begin position="1"/>
        <end position="39"/>
    </location>
</feature>
<dbReference type="Pfam" id="PF01553">
    <property type="entry name" value="Acyltransferase"/>
    <property type="match status" value="1"/>
</dbReference>
<evidence type="ECO:0000256" key="4">
    <source>
        <dbReference type="ARBA" id="ARBA00023098"/>
    </source>
</evidence>
<accession>A0ABD3SEY7</accession>
<feature type="region of interest" description="Disordered" evidence="6">
    <location>
        <begin position="94"/>
        <end position="169"/>
    </location>
</feature>
<dbReference type="CDD" id="cd07989">
    <property type="entry name" value="LPLAT_AGPAT-like"/>
    <property type="match status" value="1"/>
</dbReference>
<evidence type="ECO:0000259" key="7">
    <source>
        <dbReference type="SMART" id="SM00563"/>
    </source>
</evidence>
<keyword evidence="4" id="KW-0443">Lipid metabolism</keyword>
<dbReference type="PANTHER" id="PTHR10434">
    <property type="entry name" value="1-ACYL-SN-GLYCEROL-3-PHOSPHATE ACYLTRANSFERASE"/>
    <property type="match status" value="1"/>
</dbReference>
<comment type="pathway">
    <text evidence="1">Lipid metabolism.</text>
</comment>
<reference evidence="8 9" key="1">
    <citation type="submission" date="2024-10" db="EMBL/GenBank/DDBJ databases">
        <title>Updated reference genomes for cyclostephanoid diatoms.</title>
        <authorList>
            <person name="Roberts W.R."/>
            <person name="Alverson A.J."/>
        </authorList>
    </citation>
    <scope>NUCLEOTIDE SEQUENCE [LARGE SCALE GENOMIC DNA]</scope>
    <source>
        <strain evidence="8 9">AJA228-03</strain>
    </source>
</reference>
<comment type="caution">
    <text evidence="8">The sequence shown here is derived from an EMBL/GenBank/DDBJ whole genome shotgun (WGS) entry which is preliminary data.</text>
</comment>
<evidence type="ECO:0000256" key="1">
    <source>
        <dbReference type="ARBA" id="ARBA00005189"/>
    </source>
</evidence>
<evidence type="ECO:0000313" key="8">
    <source>
        <dbReference type="EMBL" id="KAL3823094.1"/>
    </source>
</evidence>
<feature type="domain" description="Phospholipid/glycerol acyltransferase" evidence="7">
    <location>
        <begin position="373"/>
        <end position="487"/>
    </location>
</feature>
<keyword evidence="9" id="KW-1185">Reference proteome</keyword>
<feature type="compositionally biased region" description="Low complexity" evidence="6">
    <location>
        <begin position="122"/>
        <end position="131"/>
    </location>
</feature>
<protein>
    <recommendedName>
        <fullName evidence="7">Phospholipid/glycerol acyltransferase domain-containing protein</fullName>
    </recommendedName>
</protein>
<evidence type="ECO:0000313" key="9">
    <source>
        <dbReference type="Proteomes" id="UP001530377"/>
    </source>
</evidence>
<organism evidence="8 9">
    <name type="scientific">Cyclostephanos tholiformis</name>
    <dbReference type="NCBI Taxonomy" id="382380"/>
    <lineage>
        <taxon>Eukaryota</taxon>
        <taxon>Sar</taxon>
        <taxon>Stramenopiles</taxon>
        <taxon>Ochrophyta</taxon>
        <taxon>Bacillariophyta</taxon>
        <taxon>Coscinodiscophyceae</taxon>
        <taxon>Thalassiosirophycidae</taxon>
        <taxon>Stephanodiscales</taxon>
        <taxon>Stephanodiscaceae</taxon>
        <taxon>Cyclostephanos</taxon>
    </lineage>
</organism>
<dbReference type="AlphaFoldDB" id="A0ABD3SEY7"/>
<feature type="compositionally biased region" description="Basic residues" evidence="6">
    <location>
        <begin position="151"/>
        <end position="169"/>
    </location>
</feature>
<dbReference type="Proteomes" id="UP001530377">
    <property type="component" value="Unassembled WGS sequence"/>
</dbReference>
<feature type="compositionally biased region" description="Basic and acidic residues" evidence="6">
    <location>
        <begin position="133"/>
        <end position="143"/>
    </location>
</feature>
<keyword evidence="5" id="KW-0012">Acyltransferase</keyword>
<evidence type="ECO:0000256" key="2">
    <source>
        <dbReference type="ARBA" id="ARBA00022516"/>
    </source>
</evidence>
<dbReference type="EMBL" id="JALLPB020000047">
    <property type="protein sequence ID" value="KAL3823094.1"/>
    <property type="molecule type" value="Genomic_DNA"/>
</dbReference>
<name>A0ABD3SEY7_9STRA</name>
<sequence>MRRYPRRLPNADGRDGGQVYDGVSARPPAPPLSADDGSGLISAPMRPLKSTTMIIIAVVLLFSLSLLFPPPPSSSLSPVVDAAASETASFRSTFRGSMTRRRRSTVVTALRASSLRTPPPGSSSSESTATPAVEKKNSMDADAHSPSLSHHEHHHHHHHHQSHHLLRHHHHAIAWPKTSSSSSSSSEFLESTPSHPAMISVEIDTKKLHHNGHHHDLRLVRHHHDTHHLDHPAVVSDGTTNLPMTTTASTTTSEPASPPPSHVLTIDEIKPIFKFKSKRTGKTKVLNLHGLRHLLVVVLTMPMWMIGLEIMHALGDAFPGFDDDRGKFDGIGKMWCRAYLGMTDCYPKIDGDVGRLLGRERDGGIGIGHAGPCLFVANHASFLDIAVLCCVLNPTFKFIAKDSLEKFPGVGRQLVGGEHLLINRDDKRSQLRTFKRAMKYLEDGVSIMAFPEGARSPDGRLMEFKGGMFSLAMKTGVPIVPLSLSNTHAVYPGVGFLPVQDGRDRLRVYVHDPISVSGKDEAEIADEVRRALLSELPMDQHPLAAGDVTTSG</sequence>
<dbReference type="PANTHER" id="PTHR10434:SF64">
    <property type="entry name" value="1-ACYL-SN-GLYCEROL-3-PHOSPHATE ACYLTRANSFERASE-RELATED"/>
    <property type="match status" value="1"/>
</dbReference>
<gene>
    <name evidence="8" type="ORF">ACHAXA_011146</name>
</gene>
<evidence type="ECO:0000256" key="6">
    <source>
        <dbReference type="SAM" id="MobiDB-lite"/>
    </source>
</evidence>
<dbReference type="GO" id="GO:0006629">
    <property type="term" value="P:lipid metabolic process"/>
    <property type="evidence" value="ECO:0007669"/>
    <property type="project" value="UniProtKB-KW"/>
</dbReference>
<dbReference type="SMART" id="SM00563">
    <property type="entry name" value="PlsC"/>
    <property type="match status" value="1"/>
</dbReference>
<dbReference type="SUPFAM" id="SSF69593">
    <property type="entry name" value="Glycerol-3-phosphate (1)-acyltransferase"/>
    <property type="match status" value="1"/>
</dbReference>
<evidence type="ECO:0000256" key="3">
    <source>
        <dbReference type="ARBA" id="ARBA00022679"/>
    </source>
</evidence>
<proteinExistence type="predicted"/>
<keyword evidence="2" id="KW-0444">Lipid biosynthesis</keyword>
<evidence type="ECO:0000256" key="5">
    <source>
        <dbReference type="ARBA" id="ARBA00023315"/>
    </source>
</evidence>
<dbReference type="InterPro" id="IPR002123">
    <property type="entry name" value="Plipid/glycerol_acylTrfase"/>
</dbReference>
<keyword evidence="3" id="KW-0808">Transferase</keyword>